<dbReference type="InterPro" id="IPR006311">
    <property type="entry name" value="TAT_signal"/>
</dbReference>
<name>A0A7Y6IBG8_9ACTN</name>
<dbReference type="Proteomes" id="UP000586042">
    <property type="component" value="Unassembled WGS sequence"/>
</dbReference>
<feature type="domain" description="Beta-lactamase-related" evidence="2">
    <location>
        <begin position="47"/>
        <end position="390"/>
    </location>
</feature>
<dbReference type="Pfam" id="PF00144">
    <property type="entry name" value="Beta-lactamase"/>
    <property type="match status" value="1"/>
</dbReference>
<dbReference type="AlphaFoldDB" id="A0A7Y6IBG8"/>
<dbReference type="PROSITE" id="PS51318">
    <property type="entry name" value="TAT"/>
    <property type="match status" value="1"/>
</dbReference>
<keyword evidence="4" id="KW-1185">Reference proteome</keyword>
<organism evidence="3 4">
    <name type="scientific">Nonomuraea montanisoli</name>
    <dbReference type="NCBI Taxonomy" id="2741721"/>
    <lineage>
        <taxon>Bacteria</taxon>
        <taxon>Bacillati</taxon>
        <taxon>Actinomycetota</taxon>
        <taxon>Actinomycetes</taxon>
        <taxon>Streptosporangiales</taxon>
        <taxon>Streptosporangiaceae</taxon>
        <taxon>Nonomuraea</taxon>
    </lineage>
</organism>
<dbReference type="PANTHER" id="PTHR46825:SF9">
    <property type="entry name" value="BETA-LACTAMASE-RELATED DOMAIN-CONTAINING PROTEIN"/>
    <property type="match status" value="1"/>
</dbReference>
<dbReference type="InterPro" id="IPR050491">
    <property type="entry name" value="AmpC-like"/>
</dbReference>
<dbReference type="EMBL" id="JABWGN010000011">
    <property type="protein sequence ID" value="NUW35173.1"/>
    <property type="molecule type" value="Genomic_DNA"/>
</dbReference>
<dbReference type="InterPro" id="IPR001466">
    <property type="entry name" value="Beta-lactam-related"/>
</dbReference>
<comment type="caution">
    <text evidence="3">The sequence shown here is derived from an EMBL/GenBank/DDBJ whole genome shotgun (WGS) entry which is preliminary data.</text>
</comment>
<protein>
    <submittedName>
        <fullName evidence="3">Beta-lactamase family protein</fullName>
    </submittedName>
</protein>
<gene>
    <name evidence="3" type="ORF">HTZ77_27630</name>
</gene>
<proteinExistence type="predicted"/>
<evidence type="ECO:0000259" key="2">
    <source>
        <dbReference type="Pfam" id="PF00144"/>
    </source>
</evidence>
<evidence type="ECO:0000313" key="4">
    <source>
        <dbReference type="Proteomes" id="UP000586042"/>
    </source>
</evidence>
<dbReference type="RefSeq" id="WP_175592636.1">
    <property type="nucleotide sequence ID" value="NZ_JABWGN010000011.1"/>
</dbReference>
<dbReference type="PANTHER" id="PTHR46825">
    <property type="entry name" value="D-ALANYL-D-ALANINE-CARBOXYPEPTIDASE/ENDOPEPTIDASE AMPH"/>
    <property type="match status" value="1"/>
</dbReference>
<keyword evidence="1" id="KW-0732">Signal</keyword>
<reference evidence="3 4" key="1">
    <citation type="submission" date="2020-06" db="EMBL/GenBank/DDBJ databases">
        <title>Nonomuraea sp. SMC257, a novel actinomycete isolated from soil.</title>
        <authorList>
            <person name="Chanama M."/>
        </authorList>
    </citation>
    <scope>NUCLEOTIDE SEQUENCE [LARGE SCALE GENOMIC DNA]</scope>
    <source>
        <strain evidence="3 4">SMC257</strain>
    </source>
</reference>
<dbReference type="SUPFAM" id="SSF56601">
    <property type="entry name" value="beta-lactamase/transpeptidase-like"/>
    <property type="match status" value="1"/>
</dbReference>
<feature type="signal peptide" evidence="1">
    <location>
        <begin position="1"/>
        <end position="29"/>
    </location>
</feature>
<sequence>MTTLSRRRLLQTGAAAVPAIALGARPARAASFSLPVTGVVPSSMAGFDQAMQKYVTEREIGCAQLAVAKNGKILLARGYGSYTRTTSEGRVFARVQPTSLFRIASLSKNITGAAIARLAQDGKLSLTAPVASLLGLSADADPRLAQVTVTRLLQHLGGWDRAVSPDQLWADHTIAASLGISLPVDHADIMKWSTARKLDYDPGTKYAYSNYGYMLLGRIIEKVSGMSYEAYVKQKLLAPAGITRMKLGRSLMTETGMSEVTYTSKLTNKTVLDDSGTVVPYPYGGFNMPNQDANGGWLASAVDMVKWGFVFDKAGTVLNSTSLSRIFAKPEIGMNSGGSWYGFGWSVRNNNVGTLNTWHTGSMPGTFSFFARIQNGVSYCAIFNRREETGSPDFDSIDPILGQATGTVTTWPTTDLTPKYF</sequence>
<feature type="chain" id="PRO_5030816031" evidence="1">
    <location>
        <begin position="30"/>
        <end position="421"/>
    </location>
</feature>
<evidence type="ECO:0000256" key="1">
    <source>
        <dbReference type="SAM" id="SignalP"/>
    </source>
</evidence>
<evidence type="ECO:0000313" key="3">
    <source>
        <dbReference type="EMBL" id="NUW35173.1"/>
    </source>
</evidence>
<dbReference type="Gene3D" id="3.40.710.10">
    <property type="entry name" value="DD-peptidase/beta-lactamase superfamily"/>
    <property type="match status" value="1"/>
</dbReference>
<accession>A0A7Y6IBG8</accession>
<dbReference type="InterPro" id="IPR012338">
    <property type="entry name" value="Beta-lactam/transpept-like"/>
</dbReference>